<dbReference type="PROSITE" id="PS50088">
    <property type="entry name" value="ANK_REPEAT"/>
    <property type="match status" value="1"/>
</dbReference>
<evidence type="ECO:0000313" key="3">
    <source>
        <dbReference type="Proteomes" id="UP000800038"/>
    </source>
</evidence>
<dbReference type="SUPFAM" id="SSF48403">
    <property type="entry name" value="Ankyrin repeat"/>
    <property type="match status" value="1"/>
</dbReference>
<keyword evidence="3" id="KW-1185">Reference proteome</keyword>
<reference evidence="2" key="1">
    <citation type="journal article" date="2020" name="Stud. Mycol.">
        <title>101 Dothideomycetes genomes: a test case for predicting lifestyles and emergence of pathogens.</title>
        <authorList>
            <person name="Haridas S."/>
            <person name="Albert R."/>
            <person name="Binder M."/>
            <person name="Bloem J."/>
            <person name="Labutti K."/>
            <person name="Salamov A."/>
            <person name="Andreopoulos B."/>
            <person name="Baker S."/>
            <person name="Barry K."/>
            <person name="Bills G."/>
            <person name="Bluhm B."/>
            <person name="Cannon C."/>
            <person name="Castanera R."/>
            <person name="Culley D."/>
            <person name="Daum C."/>
            <person name="Ezra D."/>
            <person name="Gonzalez J."/>
            <person name="Henrissat B."/>
            <person name="Kuo A."/>
            <person name="Liang C."/>
            <person name="Lipzen A."/>
            <person name="Lutzoni F."/>
            <person name="Magnuson J."/>
            <person name="Mondo S."/>
            <person name="Nolan M."/>
            <person name="Ohm R."/>
            <person name="Pangilinan J."/>
            <person name="Park H.-J."/>
            <person name="Ramirez L."/>
            <person name="Alfaro M."/>
            <person name="Sun H."/>
            <person name="Tritt A."/>
            <person name="Yoshinaga Y."/>
            <person name="Zwiers L.-H."/>
            <person name="Turgeon B."/>
            <person name="Goodwin S."/>
            <person name="Spatafora J."/>
            <person name="Crous P."/>
            <person name="Grigoriev I."/>
        </authorList>
    </citation>
    <scope>NUCLEOTIDE SEQUENCE</scope>
    <source>
        <strain evidence="2">CBS 161.51</strain>
    </source>
</reference>
<proteinExistence type="predicted"/>
<dbReference type="OrthoDB" id="4772757at2759"/>
<organism evidence="2 3">
    <name type="scientific">Clathrospora elynae</name>
    <dbReference type="NCBI Taxonomy" id="706981"/>
    <lineage>
        <taxon>Eukaryota</taxon>
        <taxon>Fungi</taxon>
        <taxon>Dikarya</taxon>
        <taxon>Ascomycota</taxon>
        <taxon>Pezizomycotina</taxon>
        <taxon>Dothideomycetes</taxon>
        <taxon>Pleosporomycetidae</taxon>
        <taxon>Pleosporales</taxon>
        <taxon>Diademaceae</taxon>
        <taxon>Clathrospora</taxon>
    </lineage>
</organism>
<sequence>MIVEMLLAYDATVKVPSRCYRSDADALQASSSEGHDKIVEMILTKGANANVQSKCYSTALQAASTERHDKIVEMFLEGQYTQS</sequence>
<feature type="repeat" description="ANK" evidence="1">
    <location>
        <begin position="22"/>
        <end position="54"/>
    </location>
</feature>
<evidence type="ECO:0000256" key="1">
    <source>
        <dbReference type="PROSITE-ProRule" id="PRU00023"/>
    </source>
</evidence>
<dbReference type="Proteomes" id="UP000800038">
    <property type="component" value="Unassembled WGS sequence"/>
</dbReference>
<gene>
    <name evidence="2" type="ORF">EJ02DRAFT_158700</name>
</gene>
<accession>A0A6A5S2M6</accession>
<dbReference type="InterPro" id="IPR036770">
    <property type="entry name" value="Ankyrin_rpt-contain_sf"/>
</dbReference>
<dbReference type="Pfam" id="PF12796">
    <property type="entry name" value="Ank_2"/>
    <property type="match status" value="1"/>
</dbReference>
<keyword evidence="1" id="KW-0040">ANK repeat</keyword>
<evidence type="ECO:0000313" key="2">
    <source>
        <dbReference type="EMBL" id="KAF1934901.1"/>
    </source>
</evidence>
<dbReference type="EMBL" id="ML976347">
    <property type="protein sequence ID" value="KAF1934901.1"/>
    <property type="molecule type" value="Genomic_DNA"/>
</dbReference>
<dbReference type="Gene3D" id="1.25.40.20">
    <property type="entry name" value="Ankyrin repeat-containing domain"/>
    <property type="match status" value="1"/>
</dbReference>
<protein>
    <submittedName>
        <fullName evidence="2">Uncharacterized protein</fullName>
    </submittedName>
</protein>
<name>A0A6A5S2M6_9PLEO</name>
<dbReference type="InterPro" id="IPR002110">
    <property type="entry name" value="Ankyrin_rpt"/>
</dbReference>
<dbReference type="AlphaFoldDB" id="A0A6A5S2M6"/>